<dbReference type="EMBL" id="VSRR010001048">
    <property type="protein sequence ID" value="MPC22055.1"/>
    <property type="molecule type" value="Genomic_DNA"/>
</dbReference>
<comment type="caution">
    <text evidence="2">The sequence shown here is derived from an EMBL/GenBank/DDBJ whole genome shotgun (WGS) entry which is preliminary data.</text>
</comment>
<reference evidence="2 3" key="1">
    <citation type="submission" date="2019-05" db="EMBL/GenBank/DDBJ databases">
        <title>Another draft genome of Portunus trituberculatus and its Hox gene families provides insights of decapod evolution.</title>
        <authorList>
            <person name="Jeong J.-H."/>
            <person name="Song I."/>
            <person name="Kim S."/>
            <person name="Choi T."/>
            <person name="Kim D."/>
            <person name="Ryu S."/>
            <person name="Kim W."/>
        </authorList>
    </citation>
    <scope>NUCLEOTIDE SEQUENCE [LARGE SCALE GENOMIC DNA]</scope>
    <source>
        <tissue evidence="2">Muscle</tissue>
    </source>
</reference>
<gene>
    <name evidence="2" type="ORF">E2C01_015061</name>
</gene>
<dbReference type="Proteomes" id="UP000324222">
    <property type="component" value="Unassembled WGS sequence"/>
</dbReference>
<organism evidence="2 3">
    <name type="scientific">Portunus trituberculatus</name>
    <name type="common">Swimming crab</name>
    <name type="synonym">Neptunus trituberculatus</name>
    <dbReference type="NCBI Taxonomy" id="210409"/>
    <lineage>
        <taxon>Eukaryota</taxon>
        <taxon>Metazoa</taxon>
        <taxon>Ecdysozoa</taxon>
        <taxon>Arthropoda</taxon>
        <taxon>Crustacea</taxon>
        <taxon>Multicrustacea</taxon>
        <taxon>Malacostraca</taxon>
        <taxon>Eumalacostraca</taxon>
        <taxon>Eucarida</taxon>
        <taxon>Decapoda</taxon>
        <taxon>Pleocyemata</taxon>
        <taxon>Brachyura</taxon>
        <taxon>Eubrachyura</taxon>
        <taxon>Portunoidea</taxon>
        <taxon>Portunidae</taxon>
        <taxon>Portuninae</taxon>
        <taxon>Portunus</taxon>
    </lineage>
</organism>
<proteinExistence type="predicted"/>
<sequence>MKYKAEQSGNVNSLHLQPLTGRQATTTDTTNPSAQPLHQRHNKKLGPIANMAGHNMQRVDSPQPD</sequence>
<name>A0A5B7DLK2_PORTR</name>
<feature type="region of interest" description="Disordered" evidence="1">
    <location>
        <begin position="1"/>
        <end position="65"/>
    </location>
</feature>
<protein>
    <submittedName>
        <fullName evidence="2">Uncharacterized protein</fullName>
    </submittedName>
</protein>
<evidence type="ECO:0000256" key="1">
    <source>
        <dbReference type="SAM" id="MobiDB-lite"/>
    </source>
</evidence>
<keyword evidence="3" id="KW-1185">Reference proteome</keyword>
<evidence type="ECO:0000313" key="3">
    <source>
        <dbReference type="Proteomes" id="UP000324222"/>
    </source>
</evidence>
<dbReference type="AlphaFoldDB" id="A0A5B7DLK2"/>
<feature type="compositionally biased region" description="Polar residues" evidence="1">
    <location>
        <begin position="7"/>
        <end position="36"/>
    </location>
</feature>
<evidence type="ECO:0000313" key="2">
    <source>
        <dbReference type="EMBL" id="MPC22055.1"/>
    </source>
</evidence>
<accession>A0A5B7DLK2</accession>